<feature type="region of interest" description="Disordered" evidence="8">
    <location>
        <begin position="557"/>
        <end position="585"/>
    </location>
</feature>
<feature type="binding site" evidence="6">
    <location>
        <begin position="106"/>
        <end position="113"/>
    </location>
    <ligand>
        <name>ATP</name>
        <dbReference type="ChEBI" id="CHEBI:30616"/>
    </ligand>
</feature>
<dbReference type="PANTHER" id="PTHR13140">
    <property type="entry name" value="MYOSIN"/>
    <property type="match status" value="1"/>
</dbReference>
<feature type="compositionally biased region" description="Polar residues" evidence="8">
    <location>
        <begin position="946"/>
        <end position="958"/>
    </location>
</feature>
<evidence type="ECO:0000256" key="6">
    <source>
        <dbReference type="PROSITE-ProRule" id="PRU00782"/>
    </source>
</evidence>
<dbReference type="Pfam" id="PF00063">
    <property type="entry name" value="Myosin_head"/>
    <property type="match status" value="1"/>
</dbReference>
<evidence type="ECO:0000256" key="2">
    <source>
        <dbReference type="ARBA" id="ARBA00022840"/>
    </source>
</evidence>
<dbReference type="AlphaFoldDB" id="A0A7R9TJM5"/>
<evidence type="ECO:0000256" key="5">
    <source>
        <dbReference type="ARBA" id="ARBA00023203"/>
    </source>
</evidence>
<dbReference type="Gene3D" id="1.20.120.720">
    <property type="entry name" value="Myosin VI head, motor domain, U50 subdomain"/>
    <property type="match status" value="1"/>
</dbReference>
<organism evidence="10">
    <name type="scientific">Prasinoderma coloniale</name>
    <dbReference type="NCBI Taxonomy" id="156133"/>
    <lineage>
        <taxon>Eukaryota</taxon>
        <taxon>Viridiplantae</taxon>
        <taxon>Prasinodermophyta</taxon>
        <taxon>Prasinodermophyceae</taxon>
        <taxon>Prasinodermales</taxon>
        <taxon>Prasinodermaceae</taxon>
        <taxon>Prasinoderma</taxon>
    </lineage>
</organism>
<dbReference type="Gene3D" id="1.10.10.820">
    <property type="match status" value="1"/>
</dbReference>
<evidence type="ECO:0000259" key="9">
    <source>
        <dbReference type="PROSITE" id="PS51456"/>
    </source>
</evidence>
<keyword evidence="4 6" id="KW-0505">Motor protein</keyword>
<dbReference type="CDD" id="cd00124">
    <property type="entry name" value="MYSc"/>
    <property type="match status" value="1"/>
</dbReference>
<dbReference type="PANTHER" id="PTHR13140:SF845">
    <property type="entry name" value="MYOSIN-LIKE PROTEIN"/>
    <property type="match status" value="1"/>
</dbReference>
<dbReference type="SMART" id="SM00242">
    <property type="entry name" value="MYSc"/>
    <property type="match status" value="1"/>
</dbReference>
<dbReference type="PROSITE" id="PS51456">
    <property type="entry name" value="MYOSIN_MOTOR"/>
    <property type="match status" value="1"/>
</dbReference>
<dbReference type="InterPro" id="IPR027417">
    <property type="entry name" value="P-loop_NTPase"/>
</dbReference>
<dbReference type="Gene3D" id="3.40.850.10">
    <property type="entry name" value="Kinesin motor domain"/>
    <property type="match status" value="1"/>
</dbReference>
<dbReference type="GO" id="GO:0005737">
    <property type="term" value="C:cytoplasm"/>
    <property type="evidence" value="ECO:0007669"/>
    <property type="project" value="TreeGrafter"/>
</dbReference>
<comment type="similarity">
    <text evidence="6">Belongs to the TRAFAC class myosin-kinesin ATPase superfamily. Myosin family.</text>
</comment>
<feature type="compositionally biased region" description="Low complexity" evidence="8">
    <location>
        <begin position="986"/>
        <end position="1003"/>
    </location>
</feature>
<dbReference type="InterPro" id="IPR036961">
    <property type="entry name" value="Kinesin_motor_dom_sf"/>
</dbReference>
<evidence type="ECO:0000256" key="1">
    <source>
        <dbReference type="ARBA" id="ARBA00022741"/>
    </source>
</evidence>
<dbReference type="GO" id="GO:0016020">
    <property type="term" value="C:membrane"/>
    <property type="evidence" value="ECO:0007669"/>
    <property type="project" value="TreeGrafter"/>
</dbReference>
<keyword evidence="3 6" id="KW-0518">Myosin</keyword>
<feature type="region of interest" description="Actin-binding" evidence="6">
    <location>
        <begin position="599"/>
        <end position="621"/>
    </location>
</feature>
<dbReference type="GO" id="GO:0007015">
    <property type="term" value="P:actin filament organization"/>
    <property type="evidence" value="ECO:0007669"/>
    <property type="project" value="TreeGrafter"/>
</dbReference>
<dbReference type="SUPFAM" id="SSF52540">
    <property type="entry name" value="P-loop containing nucleoside triphosphate hydrolases"/>
    <property type="match status" value="1"/>
</dbReference>
<evidence type="ECO:0000256" key="4">
    <source>
        <dbReference type="ARBA" id="ARBA00023175"/>
    </source>
</evidence>
<feature type="coiled-coil region" evidence="7">
    <location>
        <begin position="731"/>
        <end position="766"/>
    </location>
</feature>
<dbReference type="EMBL" id="HBDZ01006804">
    <property type="protein sequence ID" value="CAD8237487.1"/>
    <property type="molecule type" value="Transcribed_RNA"/>
</dbReference>
<dbReference type="GO" id="GO:0000146">
    <property type="term" value="F:microfilament motor activity"/>
    <property type="evidence" value="ECO:0007669"/>
    <property type="project" value="TreeGrafter"/>
</dbReference>
<proteinExistence type="inferred from homology"/>
<dbReference type="Gene3D" id="1.20.58.530">
    <property type="match status" value="1"/>
</dbReference>
<gene>
    <name evidence="10" type="ORF">PCOL08062_LOCUS5199</name>
</gene>
<dbReference type="GO" id="GO:0051015">
    <property type="term" value="F:actin filament binding"/>
    <property type="evidence" value="ECO:0007669"/>
    <property type="project" value="TreeGrafter"/>
</dbReference>
<keyword evidence="5 6" id="KW-0009">Actin-binding</keyword>
<dbReference type="GO" id="GO:0005524">
    <property type="term" value="F:ATP binding"/>
    <property type="evidence" value="ECO:0007669"/>
    <property type="project" value="UniProtKB-UniRule"/>
</dbReference>
<dbReference type="PRINTS" id="PR00193">
    <property type="entry name" value="MYOSINHEAVY"/>
</dbReference>
<protein>
    <recommendedName>
        <fullName evidence="9">Myosin motor domain-containing protein</fullName>
    </recommendedName>
</protein>
<dbReference type="InterPro" id="IPR001609">
    <property type="entry name" value="Myosin_head_motor_dom-like"/>
</dbReference>
<keyword evidence="2 6" id="KW-0067">ATP-binding</keyword>
<sequence length="1018" mass="105695">MAPPRDGPPSLLRLDAMDTPSVLECLRARSERGEVYTSAGDDMLVSVNPFKATAACSDAALDAAVSAAVGRGGGGDDGPPSAFSIGSRCWTRLLATHRSQAVVISGESGAGKTECAKMVFRALVGLSEHSSKHPRASLTAGDGQSSQRPSARVSTTHTSNIEARLLVGGLALEAFGNARTVRNDNSSRFGKYLSCAVDRKGRLAGARIITYLLERSRVVSQAPREAPFHVMGALAGAGYGSHLAAGSARAYVREAPPASEAGRLLRQITDRLSAAGVSKAGVNSIMSAAAAVLCLGEVSFEDAGNEGCTVNAGESARKLAAAAALLGKPDGQIAELLTERLLPLPGAERVTVKLSADAAAQARDATAKALYARVFEVLVMELNAGLAAGSGRTDATSVSVLDIFGFENFASNSLEQLLINYANEKLQGLCTSMLLAAEQAEYVEEGVPWTPIEFVDNEATLAAFERRAGLLGMLHEEATLQQGGDATLHGKLKAALNDDACFSMPSAAGARGQFVVKHFTGDAVVYDTQGMVEKARQTLPPDLEALLDDVLPLQREDAPTGGSAASGGGGIRASKRGSATGRKGNRRVGSTVLQFKAQLASLHSALAASQLSFVRCVKPNAANKPDCFDDEYCKPQVLAAGAAELARIRSAGWAVRLPAKDLAEKFSCVLGEGAPEDDNIALANADVGGARQAAEAVLRAGGVPAEQWCFGKATARVFVRDESAMEGLWAMRRAEMERRAEAARKAREEAERLERERQRQMTAEAEAAAAAAAAQAAAAAARAPSAEELDLPVHLRDLLASGVLSLPSSRAGGVRRTASMEDLVVDSQAIDLDEALVAALAFEEQQAAAAHAQMLLDDEALALRLQEEEDRAAREHERAQAMAVNGGASEADQMLWAMQESARMAGRAGDAVDERGTDAVGPDGIALEHAGSTQPSTPPRSPAHAYSQSPYSSPQAHQQLLAGRGTSADGSPAAGTWVPPSGGQTASVHSSSASSVVGASRGGDVTSAESKPGCCVIS</sequence>
<evidence type="ECO:0000313" key="10">
    <source>
        <dbReference type="EMBL" id="CAD8237487.1"/>
    </source>
</evidence>
<keyword evidence="7" id="KW-0175">Coiled coil</keyword>
<feature type="domain" description="Myosin motor" evidence="9">
    <location>
        <begin position="6"/>
        <end position="730"/>
    </location>
</feature>
<feature type="region of interest" description="Disordered" evidence="8">
    <location>
        <begin position="131"/>
        <end position="157"/>
    </location>
</feature>
<dbReference type="GO" id="GO:0016459">
    <property type="term" value="C:myosin complex"/>
    <property type="evidence" value="ECO:0007669"/>
    <property type="project" value="UniProtKB-KW"/>
</dbReference>
<evidence type="ECO:0000256" key="3">
    <source>
        <dbReference type="ARBA" id="ARBA00023123"/>
    </source>
</evidence>
<evidence type="ECO:0000256" key="7">
    <source>
        <dbReference type="SAM" id="Coils"/>
    </source>
</evidence>
<feature type="region of interest" description="Disordered" evidence="8">
    <location>
        <begin position="906"/>
        <end position="1018"/>
    </location>
</feature>
<keyword evidence="1 6" id="KW-0547">Nucleotide-binding</keyword>
<feature type="compositionally biased region" description="Polar residues" evidence="8">
    <location>
        <begin position="142"/>
        <end position="157"/>
    </location>
</feature>
<evidence type="ECO:0000256" key="8">
    <source>
        <dbReference type="SAM" id="MobiDB-lite"/>
    </source>
</evidence>
<name>A0A7R9TJM5_9VIRI</name>
<accession>A0A7R9TJM5</accession>
<reference evidence="10" key="1">
    <citation type="submission" date="2021-01" db="EMBL/GenBank/DDBJ databases">
        <authorList>
            <person name="Corre E."/>
            <person name="Pelletier E."/>
            <person name="Niang G."/>
            <person name="Scheremetjew M."/>
            <person name="Finn R."/>
            <person name="Kale V."/>
            <person name="Holt S."/>
            <person name="Cochrane G."/>
            <person name="Meng A."/>
            <person name="Brown T."/>
            <person name="Cohen L."/>
        </authorList>
    </citation>
    <scope>NUCLEOTIDE SEQUENCE</scope>
    <source>
        <strain evidence="10">CCMP1413</strain>
    </source>
</reference>